<dbReference type="Pfam" id="PF07818">
    <property type="entry name" value="HCNGP"/>
    <property type="match status" value="1"/>
</dbReference>
<feature type="compositionally biased region" description="Polar residues" evidence="1">
    <location>
        <begin position="18"/>
        <end position="35"/>
    </location>
</feature>
<evidence type="ECO:0000313" key="2">
    <source>
        <dbReference type="EMBL" id="KAK3392924.1"/>
    </source>
</evidence>
<feature type="region of interest" description="Disordered" evidence="1">
    <location>
        <begin position="1"/>
        <end position="98"/>
    </location>
</feature>
<dbReference type="GO" id="GO:0005634">
    <property type="term" value="C:nucleus"/>
    <property type="evidence" value="ECO:0007669"/>
    <property type="project" value="TreeGrafter"/>
</dbReference>
<comment type="caution">
    <text evidence="2">The sequence shown here is derived from an EMBL/GenBank/DDBJ whole genome shotgun (WGS) entry which is preliminary data.</text>
</comment>
<dbReference type="AlphaFoldDB" id="A0AAE0P3W1"/>
<evidence type="ECO:0000256" key="1">
    <source>
        <dbReference type="SAM" id="MobiDB-lite"/>
    </source>
</evidence>
<dbReference type="GO" id="GO:0006355">
    <property type="term" value="P:regulation of DNA-templated transcription"/>
    <property type="evidence" value="ECO:0007669"/>
    <property type="project" value="InterPro"/>
</dbReference>
<feature type="compositionally biased region" description="Low complexity" evidence="1">
    <location>
        <begin position="62"/>
        <end position="74"/>
    </location>
</feature>
<reference evidence="2" key="2">
    <citation type="submission" date="2023-06" db="EMBL/GenBank/DDBJ databases">
        <authorList>
            <consortium name="Lawrence Berkeley National Laboratory"/>
            <person name="Haridas S."/>
            <person name="Hensen N."/>
            <person name="Bonometti L."/>
            <person name="Westerberg I."/>
            <person name="Brannstrom I.O."/>
            <person name="Guillou S."/>
            <person name="Cros-Aarteil S."/>
            <person name="Calhoun S."/>
            <person name="Kuo A."/>
            <person name="Mondo S."/>
            <person name="Pangilinan J."/>
            <person name="Riley R."/>
            <person name="LaButti K."/>
            <person name="Andreopoulos B."/>
            <person name="Lipzen A."/>
            <person name="Chen C."/>
            <person name="Yanf M."/>
            <person name="Daum C."/>
            <person name="Ng V."/>
            <person name="Clum A."/>
            <person name="Steindorff A."/>
            <person name="Ohm R."/>
            <person name="Martin F."/>
            <person name="Silar P."/>
            <person name="Natvig D."/>
            <person name="Lalanne C."/>
            <person name="Gautier V."/>
            <person name="Ament-velasquez S.L."/>
            <person name="Kruys A."/>
            <person name="Hutchinson M.I."/>
            <person name="Powell A.J."/>
            <person name="Barry K."/>
            <person name="Miller A.N."/>
            <person name="Grigoriev I.V."/>
            <person name="Debuchy R."/>
            <person name="Gladieux P."/>
            <person name="Thoren M.H."/>
            <person name="Johannesson H."/>
        </authorList>
    </citation>
    <scope>NUCLEOTIDE SEQUENCE</scope>
    <source>
        <strain evidence="2">CBS 232.78</strain>
    </source>
</reference>
<dbReference type="Proteomes" id="UP001285441">
    <property type="component" value="Unassembled WGS sequence"/>
</dbReference>
<keyword evidence="3" id="KW-1185">Reference proteome</keyword>
<gene>
    <name evidence="2" type="ORF">B0H63DRAFT_554379</name>
</gene>
<sequence length="285" mass="30360">MGLVQYESSDEDEEMQVEATQPLKQSNKALSSQSQKDAEPPSQKRTSIPPGTAQMLPPPPALASDKSASSSSGPEIGPIMGPTLGPTRPPPDAMTALPSEDVDMSFLEDISAVTEPPRSPYSASRALLRDLTLPAVPNMDIPPSPPGSPAPPGLDALNAKFDNFLNLKRTKGVHFNERVAASSALRNPALMDKLLGFVGIETDFVEGDAAAQQQYATTLPADVWDPHAFPEWAFRGPLRRAQEKGHKERERPHGEPIEFVPSASPAGGVGGGSVAGRPRKSRFDT</sequence>
<dbReference type="PANTHER" id="PTHR13464:SF0">
    <property type="entry name" value="SAP30-BINDING PROTEIN"/>
    <property type="match status" value="1"/>
</dbReference>
<protein>
    <submittedName>
        <fullName evidence="2">HCNGP-like protein-domain-containing protein</fullName>
    </submittedName>
</protein>
<feature type="region of interest" description="Disordered" evidence="1">
    <location>
        <begin position="236"/>
        <end position="285"/>
    </location>
</feature>
<dbReference type="PANTHER" id="PTHR13464">
    <property type="entry name" value="TRANSCRIPTIONAL REGULATOR PROTEIN HCNGP"/>
    <property type="match status" value="1"/>
</dbReference>
<organism evidence="2 3">
    <name type="scientific">Podospora didyma</name>
    <dbReference type="NCBI Taxonomy" id="330526"/>
    <lineage>
        <taxon>Eukaryota</taxon>
        <taxon>Fungi</taxon>
        <taxon>Dikarya</taxon>
        <taxon>Ascomycota</taxon>
        <taxon>Pezizomycotina</taxon>
        <taxon>Sordariomycetes</taxon>
        <taxon>Sordariomycetidae</taxon>
        <taxon>Sordariales</taxon>
        <taxon>Podosporaceae</taxon>
        <taxon>Podospora</taxon>
    </lineage>
</organism>
<accession>A0AAE0P3W1</accession>
<dbReference type="EMBL" id="JAULSW010000001">
    <property type="protein sequence ID" value="KAK3392924.1"/>
    <property type="molecule type" value="Genomic_DNA"/>
</dbReference>
<proteinExistence type="predicted"/>
<dbReference type="InterPro" id="IPR012479">
    <property type="entry name" value="SAP30BP"/>
</dbReference>
<evidence type="ECO:0000313" key="3">
    <source>
        <dbReference type="Proteomes" id="UP001285441"/>
    </source>
</evidence>
<feature type="compositionally biased region" description="Basic and acidic residues" evidence="1">
    <location>
        <begin position="240"/>
        <end position="256"/>
    </location>
</feature>
<name>A0AAE0P3W1_9PEZI</name>
<reference evidence="2" key="1">
    <citation type="journal article" date="2023" name="Mol. Phylogenet. Evol.">
        <title>Genome-scale phylogeny and comparative genomics of the fungal order Sordariales.</title>
        <authorList>
            <person name="Hensen N."/>
            <person name="Bonometti L."/>
            <person name="Westerberg I."/>
            <person name="Brannstrom I.O."/>
            <person name="Guillou S."/>
            <person name="Cros-Aarteil S."/>
            <person name="Calhoun S."/>
            <person name="Haridas S."/>
            <person name="Kuo A."/>
            <person name="Mondo S."/>
            <person name="Pangilinan J."/>
            <person name="Riley R."/>
            <person name="LaButti K."/>
            <person name="Andreopoulos B."/>
            <person name="Lipzen A."/>
            <person name="Chen C."/>
            <person name="Yan M."/>
            <person name="Daum C."/>
            <person name="Ng V."/>
            <person name="Clum A."/>
            <person name="Steindorff A."/>
            <person name="Ohm R.A."/>
            <person name="Martin F."/>
            <person name="Silar P."/>
            <person name="Natvig D.O."/>
            <person name="Lalanne C."/>
            <person name="Gautier V."/>
            <person name="Ament-Velasquez S.L."/>
            <person name="Kruys A."/>
            <person name="Hutchinson M.I."/>
            <person name="Powell A.J."/>
            <person name="Barry K."/>
            <person name="Miller A.N."/>
            <person name="Grigoriev I.V."/>
            <person name="Debuchy R."/>
            <person name="Gladieux P."/>
            <person name="Hiltunen Thoren M."/>
            <person name="Johannesson H."/>
        </authorList>
    </citation>
    <scope>NUCLEOTIDE SEQUENCE</scope>
    <source>
        <strain evidence="2">CBS 232.78</strain>
    </source>
</reference>